<protein>
    <recommendedName>
        <fullName evidence="3">HTH cro/C1-type domain-containing protein</fullName>
    </recommendedName>
</protein>
<accession>A0A7X1A9J2</accession>
<dbReference type="EMBL" id="JAARMV010000008">
    <property type="protein sequence ID" value="MBC2373670.1"/>
    <property type="molecule type" value="Genomic_DNA"/>
</dbReference>
<evidence type="ECO:0000313" key="1">
    <source>
        <dbReference type="EMBL" id="MBC2373670.1"/>
    </source>
</evidence>
<name>A0A7X1A9J2_9LIST</name>
<reference evidence="1 2" key="1">
    <citation type="submission" date="2020-03" db="EMBL/GenBank/DDBJ databases">
        <title>Soil Listeria distribution.</title>
        <authorList>
            <person name="Liao J."/>
            <person name="Wiedmann M."/>
        </authorList>
    </citation>
    <scope>NUCLEOTIDE SEQUENCE [LARGE SCALE GENOMIC DNA]</scope>
    <source>
        <strain evidence="1 2">FSL L7-1850</strain>
    </source>
</reference>
<dbReference type="GO" id="GO:0003677">
    <property type="term" value="F:DNA binding"/>
    <property type="evidence" value="ECO:0007669"/>
    <property type="project" value="InterPro"/>
</dbReference>
<dbReference type="Proteomes" id="UP000546244">
    <property type="component" value="Unassembled WGS sequence"/>
</dbReference>
<dbReference type="Gene3D" id="1.10.260.40">
    <property type="entry name" value="lambda repressor-like DNA-binding domains"/>
    <property type="match status" value="1"/>
</dbReference>
<dbReference type="RefSeq" id="WP_185620034.1">
    <property type="nucleotide sequence ID" value="NZ_JAARMV010000008.1"/>
</dbReference>
<dbReference type="SUPFAM" id="SSF47413">
    <property type="entry name" value="lambda repressor-like DNA-binding domains"/>
    <property type="match status" value="1"/>
</dbReference>
<comment type="caution">
    <text evidence="1">The sequence shown here is derived from an EMBL/GenBank/DDBJ whole genome shotgun (WGS) entry which is preliminary data.</text>
</comment>
<proteinExistence type="predicted"/>
<gene>
    <name evidence="1" type="ORF">HBP98_16790</name>
</gene>
<dbReference type="AlphaFoldDB" id="A0A7X1A9J2"/>
<sequence>MLATKKDSTVEVHSLNEYVDVPDEYYSIDLPKIMLGKMIVTEARKQGLSMRKLGEKIGMKHPQLVRVTSANNYNIDTILKILNGLDMELVVKKKSK</sequence>
<dbReference type="InterPro" id="IPR010982">
    <property type="entry name" value="Lambda_DNA-bd_dom_sf"/>
</dbReference>
<evidence type="ECO:0008006" key="3">
    <source>
        <dbReference type="Google" id="ProtNLM"/>
    </source>
</evidence>
<evidence type="ECO:0000313" key="2">
    <source>
        <dbReference type="Proteomes" id="UP000546244"/>
    </source>
</evidence>
<organism evidence="1 2">
    <name type="scientific">Listeria booriae</name>
    <dbReference type="NCBI Taxonomy" id="1552123"/>
    <lineage>
        <taxon>Bacteria</taxon>
        <taxon>Bacillati</taxon>
        <taxon>Bacillota</taxon>
        <taxon>Bacilli</taxon>
        <taxon>Bacillales</taxon>
        <taxon>Listeriaceae</taxon>
        <taxon>Listeria</taxon>
    </lineage>
</organism>